<protein>
    <submittedName>
        <fullName evidence="5">ABC transporter ATP-binding protein</fullName>
    </submittedName>
</protein>
<organism evidence="5 6">
    <name type="scientific">Dankookia rubra</name>
    <dbReference type="NCBI Taxonomy" id="1442381"/>
    <lineage>
        <taxon>Bacteria</taxon>
        <taxon>Pseudomonadati</taxon>
        <taxon>Pseudomonadota</taxon>
        <taxon>Alphaproteobacteria</taxon>
        <taxon>Acetobacterales</taxon>
        <taxon>Roseomonadaceae</taxon>
        <taxon>Dankookia</taxon>
    </lineage>
</organism>
<sequence length="378" mass="40119">MTLALTCGGWLPSLPCHIRESRMDAPLLRFEAVRKPALGLLDIHLVVPRGGCTVLLGPPGAGQEGVLRLLAGLASPDQGRVLLDGADLDRQPPGWRGFGIFQPIDGMPAGRTAERLVTEPVLGLPGEQRAAHVARALTQLGLDGQEATRLGDLGPVPRRRLALARALAPQPAVLLLEEPLAGLDHATRQRLALEWRALFRRIGLTTVLATHEPAEAMLLADHLVVLEAGEVVQQGTPQQVYDDPATGFVAGLLGENNRLPGTVLALDGDECQVRLDCGPELWARRGDAAGPGSRCIVAIRPERVAVAAMTAEEMGEGALEAALRDAIFLGDHVRLLIELGRGGTLVARRPAGSRVPRVGGPASVAWDPYAAFAFRALR</sequence>
<keyword evidence="6" id="KW-1185">Reference proteome</keyword>
<keyword evidence="2" id="KW-0547">Nucleotide-binding</keyword>
<dbReference type="AlphaFoldDB" id="A0A4R5QAG8"/>
<evidence type="ECO:0000256" key="2">
    <source>
        <dbReference type="ARBA" id="ARBA00022741"/>
    </source>
</evidence>
<dbReference type="OrthoDB" id="7247400at2"/>
<comment type="caution">
    <text evidence="5">The sequence shown here is derived from an EMBL/GenBank/DDBJ whole genome shotgun (WGS) entry which is preliminary data.</text>
</comment>
<dbReference type="SUPFAM" id="SSF52540">
    <property type="entry name" value="P-loop containing nucleoside triphosphate hydrolases"/>
    <property type="match status" value="1"/>
</dbReference>
<dbReference type="SUPFAM" id="SSF50331">
    <property type="entry name" value="MOP-like"/>
    <property type="match status" value="1"/>
</dbReference>
<dbReference type="PANTHER" id="PTHR42781">
    <property type="entry name" value="SPERMIDINE/PUTRESCINE IMPORT ATP-BINDING PROTEIN POTA"/>
    <property type="match status" value="1"/>
</dbReference>
<gene>
    <name evidence="5" type="ORF">E2C06_24205</name>
</gene>
<dbReference type="SMART" id="SM00382">
    <property type="entry name" value="AAA"/>
    <property type="match status" value="1"/>
</dbReference>
<feature type="domain" description="ABC transporter" evidence="4">
    <location>
        <begin position="18"/>
        <end position="253"/>
    </location>
</feature>
<dbReference type="InterPro" id="IPR008995">
    <property type="entry name" value="Mo/tungstate-bd_C_term_dom"/>
</dbReference>
<dbReference type="GO" id="GO:0016887">
    <property type="term" value="F:ATP hydrolysis activity"/>
    <property type="evidence" value="ECO:0007669"/>
    <property type="project" value="InterPro"/>
</dbReference>
<evidence type="ECO:0000313" key="6">
    <source>
        <dbReference type="Proteomes" id="UP000295096"/>
    </source>
</evidence>
<keyword evidence="3 5" id="KW-0067">ATP-binding</keyword>
<dbReference type="InterPro" id="IPR003593">
    <property type="entry name" value="AAA+_ATPase"/>
</dbReference>
<dbReference type="PANTHER" id="PTHR42781:SF4">
    <property type="entry name" value="SPERMIDINE_PUTRESCINE IMPORT ATP-BINDING PROTEIN POTA"/>
    <property type="match status" value="1"/>
</dbReference>
<evidence type="ECO:0000256" key="1">
    <source>
        <dbReference type="ARBA" id="ARBA00022448"/>
    </source>
</evidence>
<dbReference type="Pfam" id="PF00005">
    <property type="entry name" value="ABC_tran"/>
    <property type="match status" value="1"/>
</dbReference>
<dbReference type="GO" id="GO:0043190">
    <property type="term" value="C:ATP-binding cassette (ABC) transporter complex"/>
    <property type="evidence" value="ECO:0007669"/>
    <property type="project" value="InterPro"/>
</dbReference>
<dbReference type="InterPro" id="IPR027417">
    <property type="entry name" value="P-loop_NTPase"/>
</dbReference>
<dbReference type="InterPro" id="IPR050093">
    <property type="entry name" value="ABC_SmlMolc_Importer"/>
</dbReference>
<name>A0A4R5QAG8_9PROT</name>
<dbReference type="InterPro" id="IPR013611">
    <property type="entry name" value="Transp-assoc_OB_typ2"/>
</dbReference>
<accession>A0A4R5QAG8</accession>
<dbReference type="EMBL" id="SMSJ01000046">
    <property type="protein sequence ID" value="TDH60054.1"/>
    <property type="molecule type" value="Genomic_DNA"/>
</dbReference>
<dbReference type="Proteomes" id="UP000295096">
    <property type="component" value="Unassembled WGS sequence"/>
</dbReference>
<dbReference type="GO" id="GO:0005524">
    <property type="term" value="F:ATP binding"/>
    <property type="evidence" value="ECO:0007669"/>
    <property type="project" value="UniProtKB-KW"/>
</dbReference>
<reference evidence="5 6" key="1">
    <citation type="journal article" date="2016" name="J. Microbiol.">
        <title>Dankookia rubra gen. nov., sp. nov., an alphaproteobacterium isolated from sediment of a shallow stream.</title>
        <authorList>
            <person name="Kim W.H."/>
            <person name="Kim D.H."/>
            <person name="Kang K."/>
            <person name="Ahn T.Y."/>
        </authorList>
    </citation>
    <scope>NUCLEOTIDE SEQUENCE [LARGE SCALE GENOMIC DNA]</scope>
    <source>
        <strain evidence="5 6">JCM30602</strain>
    </source>
</reference>
<dbReference type="Pfam" id="PF08402">
    <property type="entry name" value="TOBE_2"/>
    <property type="match status" value="1"/>
</dbReference>
<dbReference type="Gene3D" id="3.40.50.300">
    <property type="entry name" value="P-loop containing nucleotide triphosphate hydrolases"/>
    <property type="match status" value="1"/>
</dbReference>
<dbReference type="PROSITE" id="PS50893">
    <property type="entry name" value="ABC_TRANSPORTER_2"/>
    <property type="match status" value="1"/>
</dbReference>
<evidence type="ECO:0000313" key="5">
    <source>
        <dbReference type="EMBL" id="TDH60054.1"/>
    </source>
</evidence>
<dbReference type="Gene3D" id="2.40.50.100">
    <property type="match status" value="1"/>
</dbReference>
<evidence type="ECO:0000256" key="3">
    <source>
        <dbReference type="ARBA" id="ARBA00022840"/>
    </source>
</evidence>
<evidence type="ECO:0000259" key="4">
    <source>
        <dbReference type="PROSITE" id="PS50893"/>
    </source>
</evidence>
<dbReference type="InterPro" id="IPR003439">
    <property type="entry name" value="ABC_transporter-like_ATP-bd"/>
</dbReference>
<dbReference type="GO" id="GO:0022857">
    <property type="term" value="F:transmembrane transporter activity"/>
    <property type="evidence" value="ECO:0007669"/>
    <property type="project" value="InterPro"/>
</dbReference>
<keyword evidence="1" id="KW-0813">Transport</keyword>
<proteinExistence type="predicted"/>